<dbReference type="EMBL" id="LYVF01000164">
    <property type="protein sequence ID" value="OAT81421.1"/>
    <property type="molecule type" value="Genomic_DNA"/>
</dbReference>
<feature type="region of interest" description="Disordered" evidence="1">
    <location>
        <begin position="92"/>
        <end position="128"/>
    </location>
</feature>
<reference evidence="2 3" key="1">
    <citation type="submission" date="2016-04" db="EMBL/GenBank/DDBJ databases">
        <authorList>
            <person name="Evans L.H."/>
            <person name="Alamgir A."/>
            <person name="Owens N."/>
            <person name="Weber N.D."/>
            <person name="Virtaneva K."/>
            <person name="Barbian K."/>
            <person name="Babar A."/>
            <person name="Rosenke K."/>
        </authorList>
    </citation>
    <scope>NUCLEOTIDE SEQUENCE [LARGE SCALE GENOMIC DNA]</scope>
    <source>
        <strain evidence="2 3">LMa1</strain>
    </source>
</reference>
<dbReference type="RefSeq" id="WP_151191901.1">
    <property type="nucleotide sequence ID" value="NZ_LYVF01000164.1"/>
</dbReference>
<gene>
    <name evidence="2" type="ORF">A6M21_11165</name>
</gene>
<dbReference type="AlphaFoldDB" id="A0A1B7LE96"/>
<name>A0A1B7LE96_9FIRM</name>
<evidence type="ECO:0000313" key="3">
    <source>
        <dbReference type="Proteomes" id="UP000078532"/>
    </source>
</evidence>
<dbReference type="OrthoDB" id="1787464at2"/>
<keyword evidence="3" id="KW-1185">Reference proteome</keyword>
<dbReference type="STRING" id="1838280.A6M21_11165"/>
<feature type="region of interest" description="Disordered" evidence="1">
    <location>
        <begin position="172"/>
        <end position="193"/>
    </location>
</feature>
<evidence type="ECO:0000256" key="1">
    <source>
        <dbReference type="SAM" id="MobiDB-lite"/>
    </source>
</evidence>
<organism evidence="2 3">
    <name type="scientific">Desulfotomaculum copahuensis</name>
    <dbReference type="NCBI Taxonomy" id="1838280"/>
    <lineage>
        <taxon>Bacteria</taxon>
        <taxon>Bacillati</taxon>
        <taxon>Bacillota</taxon>
        <taxon>Clostridia</taxon>
        <taxon>Eubacteriales</taxon>
        <taxon>Desulfotomaculaceae</taxon>
        <taxon>Desulfotomaculum</taxon>
    </lineage>
</organism>
<protein>
    <submittedName>
        <fullName evidence="2">Uncharacterized protein</fullName>
    </submittedName>
</protein>
<accession>A0A1B7LE96</accession>
<feature type="compositionally biased region" description="Gly residues" evidence="1">
    <location>
        <begin position="178"/>
        <end position="193"/>
    </location>
</feature>
<dbReference type="Proteomes" id="UP000078532">
    <property type="component" value="Unassembled WGS sequence"/>
</dbReference>
<comment type="caution">
    <text evidence="2">The sequence shown here is derived from an EMBL/GenBank/DDBJ whole genome shotgun (WGS) entry which is preliminary data.</text>
</comment>
<evidence type="ECO:0000313" key="2">
    <source>
        <dbReference type="EMBL" id="OAT81421.1"/>
    </source>
</evidence>
<proteinExistence type="predicted"/>
<sequence length="193" mass="20693">MLFFPANKPAQSFLPPRAGYGECHRQDDQAEIRIGDVVVSMTRRSNLRVPAEFSAFVPRAEIRRRFENGQLSEEEITLSGITLVHAPRYREWKKKEPSGAPGPAPPRRRGAPGVFAPDATSSSGGNSAPDLVISGQMFPVRFSSPPVKSWGDPVTWNGAKVAAVEKCVPRININGRGKSSGKGAAGDGGRAGD</sequence>